<dbReference type="InterPro" id="IPR050900">
    <property type="entry name" value="Transposase_IS3/IS150/IS904"/>
</dbReference>
<dbReference type="GO" id="GO:0015074">
    <property type="term" value="P:DNA integration"/>
    <property type="evidence" value="ECO:0007669"/>
    <property type="project" value="InterPro"/>
</dbReference>
<gene>
    <name evidence="2" type="ORF">SFK227_2495</name>
</gene>
<dbReference type="Proteomes" id="UP000004520">
    <property type="component" value="Unassembled WGS sequence"/>
</dbReference>
<dbReference type="InterPro" id="IPR048020">
    <property type="entry name" value="Transpos_IS3"/>
</dbReference>
<protein>
    <submittedName>
        <fullName evidence="2">Putative transposase</fullName>
    </submittedName>
</protein>
<reference evidence="2 3" key="1">
    <citation type="submission" date="2011-04" db="EMBL/GenBank/DDBJ databases">
        <authorList>
            <person name="Rasko D."/>
            <person name="Redman J."/>
            <person name="Daugherty S.C."/>
            <person name="Tallon L."/>
            <person name="Sadzewicz L."/>
            <person name="Jones K."/>
            <person name="Santana-Cruz I."/>
            <person name="Liu X."/>
        </authorList>
    </citation>
    <scope>NUCLEOTIDE SEQUENCE [LARGE SCALE GENOMIC DNA]</scope>
    <source>
        <strain evidence="2 3">K-227</strain>
    </source>
</reference>
<dbReference type="InterPro" id="IPR012337">
    <property type="entry name" value="RNaseH-like_sf"/>
</dbReference>
<dbReference type="Pfam" id="PF00665">
    <property type="entry name" value="rve"/>
    <property type="match status" value="1"/>
</dbReference>
<sequence length="276" mass="30798">MARCTVARLMAVMGLAGVLRGKKVRTTISRKAVAAGDRVNRQFVAERPDQLWVADFTYVSTWRGFVYVAFIIDVFAGYIVGWRVSSSMETTFVLDALEQALWARRPSGTVHHSDKGSQYVLLAYTQRLKEAGLLASTGSTGDSYDNAMAESINGLYKAEVIHRKSGKNRAEVELATLTWVDWYNNRRLLERLGHTPPAEAEKLIMLPSETMIWQPEFTDKTLSRKTGAVHSGGFYPPPHPVVSPHESDRRLFSQPHWVSGCALLLYSLHSCPSIGI</sequence>
<dbReference type="EMBL" id="AFGY01000034">
    <property type="protein sequence ID" value="EGK36742.1"/>
    <property type="molecule type" value="Genomic_DNA"/>
</dbReference>
<name>F5NWH7_SHIFL</name>
<organism evidence="2 3">
    <name type="scientific">Shigella flexneri K-227</name>
    <dbReference type="NCBI Taxonomy" id="766147"/>
    <lineage>
        <taxon>Bacteria</taxon>
        <taxon>Pseudomonadati</taxon>
        <taxon>Pseudomonadota</taxon>
        <taxon>Gammaproteobacteria</taxon>
        <taxon>Enterobacterales</taxon>
        <taxon>Enterobacteriaceae</taxon>
        <taxon>Shigella</taxon>
    </lineage>
</organism>
<proteinExistence type="predicted"/>
<comment type="caution">
    <text evidence="2">The sequence shown here is derived from an EMBL/GenBank/DDBJ whole genome shotgun (WGS) entry which is preliminary data.</text>
</comment>
<feature type="domain" description="Integrase catalytic" evidence="1">
    <location>
        <begin position="44"/>
        <end position="204"/>
    </location>
</feature>
<dbReference type="SUPFAM" id="SSF53098">
    <property type="entry name" value="Ribonuclease H-like"/>
    <property type="match status" value="1"/>
</dbReference>
<accession>F5NWH7</accession>
<dbReference type="NCBIfam" id="NF033516">
    <property type="entry name" value="transpos_IS3"/>
    <property type="match status" value="1"/>
</dbReference>
<dbReference type="PATRIC" id="fig|766147.3.peg.2462"/>
<dbReference type="PANTHER" id="PTHR46889">
    <property type="entry name" value="TRANSPOSASE INSF FOR INSERTION SEQUENCE IS3B-RELATED"/>
    <property type="match status" value="1"/>
</dbReference>
<dbReference type="PROSITE" id="PS50994">
    <property type="entry name" value="INTEGRASE"/>
    <property type="match status" value="1"/>
</dbReference>
<evidence type="ECO:0000313" key="3">
    <source>
        <dbReference type="Proteomes" id="UP000004520"/>
    </source>
</evidence>
<dbReference type="PANTHER" id="PTHR46889:SF5">
    <property type="entry name" value="INTEGRASE PROTEIN"/>
    <property type="match status" value="1"/>
</dbReference>
<dbReference type="GO" id="GO:0003676">
    <property type="term" value="F:nucleic acid binding"/>
    <property type="evidence" value="ECO:0007669"/>
    <property type="project" value="InterPro"/>
</dbReference>
<dbReference type="Gene3D" id="3.30.420.10">
    <property type="entry name" value="Ribonuclease H-like superfamily/Ribonuclease H"/>
    <property type="match status" value="1"/>
</dbReference>
<dbReference type="InterPro" id="IPR036397">
    <property type="entry name" value="RNaseH_sf"/>
</dbReference>
<evidence type="ECO:0000313" key="2">
    <source>
        <dbReference type="EMBL" id="EGK36742.1"/>
    </source>
</evidence>
<dbReference type="AlphaFoldDB" id="F5NWH7"/>
<evidence type="ECO:0000259" key="1">
    <source>
        <dbReference type="PROSITE" id="PS50994"/>
    </source>
</evidence>
<dbReference type="InterPro" id="IPR001584">
    <property type="entry name" value="Integrase_cat-core"/>
</dbReference>
<dbReference type="Pfam" id="PF13333">
    <property type="entry name" value="rve_2"/>
    <property type="match status" value="1"/>
</dbReference>